<evidence type="ECO:0000256" key="1">
    <source>
        <dbReference type="SAM" id="Phobius"/>
    </source>
</evidence>
<organism evidence="2 3">
    <name type="scientific">Candidatus Competibacter phosphatis</name>
    <dbReference type="NCBI Taxonomy" id="221280"/>
    <lineage>
        <taxon>Bacteria</taxon>
        <taxon>Pseudomonadati</taxon>
        <taxon>Pseudomonadota</taxon>
        <taxon>Gammaproteobacteria</taxon>
        <taxon>Candidatus Competibacteraceae</taxon>
        <taxon>Candidatus Competibacter</taxon>
    </lineage>
</organism>
<name>A0ABX1TNS1_9GAMM</name>
<dbReference type="RefSeq" id="WP_169250346.1">
    <property type="nucleotide sequence ID" value="NZ_SPMZ01000075.1"/>
</dbReference>
<keyword evidence="1" id="KW-1133">Transmembrane helix</keyword>
<keyword evidence="3" id="KW-1185">Reference proteome</keyword>
<feature type="transmembrane region" description="Helical" evidence="1">
    <location>
        <begin position="6"/>
        <end position="26"/>
    </location>
</feature>
<feature type="transmembrane region" description="Helical" evidence="1">
    <location>
        <begin position="56"/>
        <end position="77"/>
    </location>
</feature>
<comment type="caution">
    <text evidence="2">The sequence shown here is derived from an EMBL/GenBank/DDBJ whole genome shotgun (WGS) entry which is preliminary data.</text>
</comment>
<evidence type="ECO:0008006" key="4">
    <source>
        <dbReference type="Google" id="ProtNLM"/>
    </source>
</evidence>
<keyword evidence="1" id="KW-0812">Transmembrane</keyword>
<keyword evidence="1" id="KW-0472">Membrane</keyword>
<dbReference type="PROSITE" id="PS51257">
    <property type="entry name" value="PROKAR_LIPOPROTEIN"/>
    <property type="match status" value="1"/>
</dbReference>
<dbReference type="Proteomes" id="UP000760480">
    <property type="component" value="Unassembled WGS sequence"/>
</dbReference>
<evidence type="ECO:0000313" key="3">
    <source>
        <dbReference type="Proteomes" id="UP000760480"/>
    </source>
</evidence>
<evidence type="ECO:0000313" key="2">
    <source>
        <dbReference type="EMBL" id="NMQ21083.1"/>
    </source>
</evidence>
<reference evidence="2 3" key="1">
    <citation type="submission" date="2019-03" db="EMBL/GenBank/DDBJ databases">
        <title>Metabolic reconstructions from genomes of highly enriched 'Candidatus Accumulibacter' and 'Candidatus Competibacter' bioreactor populations.</title>
        <authorList>
            <person name="Annavajhala M.K."/>
            <person name="Welles L."/>
            <person name="Abbas B."/>
            <person name="Sorokin D."/>
            <person name="Park H."/>
            <person name="Van Loosdrecht M."/>
            <person name="Chandran K."/>
        </authorList>
    </citation>
    <scope>NUCLEOTIDE SEQUENCE [LARGE SCALE GENOMIC DNA]</scope>
    <source>
        <strain evidence="2 3">SBR_G</strain>
    </source>
</reference>
<proteinExistence type="predicted"/>
<sequence length="84" mass="9886">MFRSPWIAVAIWIACAIGFAVVYLYLGRRRFYRTNAAGVEEFESYRGAVLSHLFEVFMRLISGILFIASWVALFVFMKTPYKYW</sequence>
<protein>
    <recommendedName>
        <fullName evidence="4">Molybdenum ABC transporter permease</fullName>
    </recommendedName>
</protein>
<gene>
    <name evidence="2" type="ORF">E4P82_18920</name>
</gene>
<dbReference type="EMBL" id="SPMZ01000075">
    <property type="protein sequence ID" value="NMQ21083.1"/>
    <property type="molecule type" value="Genomic_DNA"/>
</dbReference>
<accession>A0ABX1TNS1</accession>